<evidence type="ECO:0000256" key="1">
    <source>
        <dbReference type="ARBA" id="ARBA00022729"/>
    </source>
</evidence>
<dbReference type="AlphaFoldDB" id="X0SUW3"/>
<comment type="caution">
    <text evidence="3">The sequence shown here is derived from an EMBL/GenBank/DDBJ whole genome shotgun (WGS) entry which is preliminary data.</text>
</comment>
<organism evidence="3">
    <name type="scientific">marine sediment metagenome</name>
    <dbReference type="NCBI Taxonomy" id="412755"/>
    <lineage>
        <taxon>unclassified sequences</taxon>
        <taxon>metagenomes</taxon>
        <taxon>ecological metagenomes</taxon>
    </lineage>
</organism>
<protein>
    <recommendedName>
        <fullName evidence="2">M23ase beta-sheet core domain-containing protein</fullName>
    </recommendedName>
</protein>
<dbReference type="EMBL" id="BARS01003237">
    <property type="protein sequence ID" value="GAF79722.1"/>
    <property type="molecule type" value="Genomic_DNA"/>
</dbReference>
<dbReference type="InterPro" id="IPR016047">
    <property type="entry name" value="M23ase_b-sheet_dom"/>
</dbReference>
<dbReference type="PANTHER" id="PTHR21666">
    <property type="entry name" value="PEPTIDASE-RELATED"/>
    <property type="match status" value="1"/>
</dbReference>
<dbReference type="InterPro" id="IPR011055">
    <property type="entry name" value="Dup_hybrid_motif"/>
</dbReference>
<dbReference type="SUPFAM" id="SSF51261">
    <property type="entry name" value="Duplicated hybrid motif"/>
    <property type="match status" value="1"/>
</dbReference>
<accession>X0SUW3</accession>
<name>X0SUW3_9ZZZZ</name>
<dbReference type="InterPro" id="IPR050570">
    <property type="entry name" value="Cell_wall_metabolism_enzyme"/>
</dbReference>
<dbReference type="GO" id="GO:0004222">
    <property type="term" value="F:metalloendopeptidase activity"/>
    <property type="evidence" value="ECO:0007669"/>
    <property type="project" value="TreeGrafter"/>
</dbReference>
<feature type="non-terminal residue" evidence="3">
    <location>
        <position position="1"/>
    </location>
</feature>
<proteinExistence type="predicted"/>
<reference evidence="3" key="1">
    <citation type="journal article" date="2014" name="Front. Microbiol.">
        <title>High frequency of phylogenetically diverse reductive dehalogenase-homologous genes in deep subseafloor sedimentary metagenomes.</title>
        <authorList>
            <person name="Kawai M."/>
            <person name="Futagami T."/>
            <person name="Toyoda A."/>
            <person name="Takaki Y."/>
            <person name="Nishi S."/>
            <person name="Hori S."/>
            <person name="Arai W."/>
            <person name="Tsubouchi T."/>
            <person name="Morono Y."/>
            <person name="Uchiyama I."/>
            <person name="Ito T."/>
            <person name="Fujiyama A."/>
            <person name="Inagaki F."/>
            <person name="Takami H."/>
        </authorList>
    </citation>
    <scope>NUCLEOTIDE SEQUENCE</scope>
    <source>
        <strain evidence="3">Expedition CK06-06</strain>
    </source>
</reference>
<feature type="domain" description="M23ase beta-sheet core" evidence="2">
    <location>
        <begin position="230"/>
        <end position="324"/>
    </location>
</feature>
<dbReference type="PANTHER" id="PTHR21666:SF289">
    <property type="entry name" value="L-ALA--D-GLU ENDOPEPTIDASE"/>
    <property type="match status" value="1"/>
</dbReference>
<dbReference type="CDD" id="cd12797">
    <property type="entry name" value="M23_peptidase"/>
    <property type="match status" value="1"/>
</dbReference>
<evidence type="ECO:0000259" key="2">
    <source>
        <dbReference type="Pfam" id="PF01551"/>
    </source>
</evidence>
<keyword evidence="1" id="KW-0732">Signal</keyword>
<dbReference type="Gene3D" id="2.70.70.10">
    <property type="entry name" value="Glucose Permease (Domain IIA)"/>
    <property type="match status" value="1"/>
</dbReference>
<sequence length="351" mass="39163">HEFSDGKAILRLAVWDYSWRGWWQGNQTYVEKSLIIDTHPPEIEVISRAHNLTQGGAGLVIYSTSEDCRLSGIQVGDNFFPGYAGYYNNPKIRMAFIGLGYQQGPGTRILIKAVDEAGNTAKAGVRHHIRKKVFRNDDIRISDRFLNWKMPEFENTVTSESTGSLVDKFIKINRELRKANYHQITELAKKTATVKQWEGVFLRMPGSANQAGFADHRVYYYKGKVIDRQVHLGLDLASVTHAPVSAANSGVVIFSEFLGIYGKTVLIDHGFGLFSMYAHLNHSDVSQGQRVSKGETIGRTGSTGLAGGDHLHFGILIHNTFVNPIEWWDAAWIKNNILSKIEAVPAAPAHK</sequence>
<evidence type="ECO:0000313" key="3">
    <source>
        <dbReference type="EMBL" id="GAF79722.1"/>
    </source>
</evidence>
<gene>
    <name evidence="3" type="ORF">S01H1_06249</name>
</gene>
<dbReference type="Pfam" id="PF01551">
    <property type="entry name" value="Peptidase_M23"/>
    <property type="match status" value="1"/>
</dbReference>